<dbReference type="SUPFAM" id="SSF50475">
    <property type="entry name" value="FMN-binding split barrel"/>
    <property type="match status" value="1"/>
</dbReference>
<dbReference type="AlphaFoldDB" id="A0A381RPI9"/>
<dbReference type="EMBL" id="UINC01002179">
    <property type="protein sequence ID" value="SUZ93812.1"/>
    <property type="molecule type" value="Genomic_DNA"/>
</dbReference>
<evidence type="ECO:0000259" key="2">
    <source>
        <dbReference type="SMART" id="SM00903"/>
    </source>
</evidence>
<dbReference type="GO" id="GO:0010181">
    <property type="term" value="F:FMN binding"/>
    <property type="evidence" value="ECO:0007669"/>
    <property type="project" value="InterPro"/>
</dbReference>
<evidence type="ECO:0000313" key="3">
    <source>
        <dbReference type="EMBL" id="SUZ93812.1"/>
    </source>
</evidence>
<dbReference type="InterPro" id="IPR050268">
    <property type="entry name" value="NADH-dep_flavin_reductase"/>
</dbReference>
<sequence>AITFSSKNNKFLGVTVNSYTSVSLEPPLVLWCLDKDSELYDELMDKKNYVINFLSENQKSIAVHLAKKNDHSLDKVKHKIEGINCVIEGVVGWISCSKVETFDAGDHEIILGKVIDFNYKQRNPLIFWDSKYKAL</sequence>
<dbReference type="PANTHER" id="PTHR30466">
    <property type="entry name" value="FLAVIN REDUCTASE"/>
    <property type="match status" value="1"/>
</dbReference>
<feature type="domain" description="Flavin reductase like" evidence="2">
    <location>
        <begin position="4"/>
        <end position="134"/>
    </location>
</feature>
<dbReference type="InterPro" id="IPR012349">
    <property type="entry name" value="Split_barrel_FMN-bd"/>
</dbReference>
<reference evidence="3" key="1">
    <citation type="submission" date="2018-05" db="EMBL/GenBank/DDBJ databases">
        <authorList>
            <person name="Lanie J.A."/>
            <person name="Ng W.-L."/>
            <person name="Kazmierczak K.M."/>
            <person name="Andrzejewski T.M."/>
            <person name="Davidsen T.M."/>
            <person name="Wayne K.J."/>
            <person name="Tettelin H."/>
            <person name="Glass J.I."/>
            <person name="Rusch D."/>
            <person name="Podicherti R."/>
            <person name="Tsui H.-C.T."/>
            <person name="Winkler M.E."/>
        </authorList>
    </citation>
    <scope>NUCLEOTIDE SEQUENCE</scope>
</reference>
<keyword evidence="1" id="KW-0560">Oxidoreductase</keyword>
<gene>
    <name evidence="3" type="ORF">METZ01_LOCUS46666</name>
</gene>
<organism evidence="3">
    <name type="scientific">marine metagenome</name>
    <dbReference type="NCBI Taxonomy" id="408172"/>
    <lineage>
        <taxon>unclassified sequences</taxon>
        <taxon>metagenomes</taxon>
        <taxon>ecological metagenomes</taxon>
    </lineage>
</organism>
<name>A0A381RPI9_9ZZZZ</name>
<accession>A0A381RPI9</accession>
<feature type="non-terminal residue" evidence="3">
    <location>
        <position position="1"/>
    </location>
</feature>
<dbReference type="SMART" id="SM00903">
    <property type="entry name" value="Flavin_Reduct"/>
    <property type="match status" value="1"/>
</dbReference>
<protein>
    <recommendedName>
        <fullName evidence="2">Flavin reductase like domain-containing protein</fullName>
    </recommendedName>
</protein>
<dbReference type="GO" id="GO:0042602">
    <property type="term" value="F:riboflavin reductase (NADPH) activity"/>
    <property type="evidence" value="ECO:0007669"/>
    <property type="project" value="TreeGrafter"/>
</dbReference>
<dbReference type="Gene3D" id="2.30.110.10">
    <property type="entry name" value="Electron Transport, Fmn-binding Protein, Chain A"/>
    <property type="match status" value="1"/>
</dbReference>
<evidence type="ECO:0000256" key="1">
    <source>
        <dbReference type="ARBA" id="ARBA00023002"/>
    </source>
</evidence>
<dbReference type="PANTHER" id="PTHR30466:SF1">
    <property type="entry name" value="FMN REDUCTASE (NADH) RUTF"/>
    <property type="match status" value="1"/>
</dbReference>
<dbReference type="InterPro" id="IPR002563">
    <property type="entry name" value="Flavin_Rdtase-like_dom"/>
</dbReference>
<proteinExistence type="predicted"/>
<dbReference type="Pfam" id="PF01613">
    <property type="entry name" value="Flavin_Reduct"/>
    <property type="match status" value="1"/>
</dbReference>